<organism evidence="1 2">
    <name type="scientific">Candidatus Zambryskibacteria bacterium RIFCSPHIGHO2_01_FULL_46_25</name>
    <dbReference type="NCBI Taxonomy" id="1802738"/>
    <lineage>
        <taxon>Bacteria</taxon>
        <taxon>Candidatus Zambryskiibacteriota</taxon>
    </lineage>
</organism>
<comment type="caution">
    <text evidence="1">The sequence shown here is derived from an EMBL/GenBank/DDBJ whole genome shotgun (WGS) entry which is preliminary data.</text>
</comment>
<dbReference type="Proteomes" id="UP000178107">
    <property type="component" value="Unassembled WGS sequence"/>
</dbReference>
<name>A0A1G2SYR9_9BACT</name>
<proteinExistence type="predicted"/>
<reference evidence="1 2" key="1">
    <citation type="journal article" date="2016" name="Nat. Commun.">
        <title>Thousands of microbial genomes shed light on interconnected biogeochemical processes in an aquifer system.</title>
        <authorList>
            <person name="Anantharaman K."/>
            <person name="Brown C.T."/>
            <person name="Hug L.A."/>
            <person name="Sharon I."/>
            <person name="Castelle C.J."/>
            <person name="Probst A.J."/>
            <person name="Thomas B.C."/>
            <person name="Singh A."/>
            <person name="Wilkins M.J."/>
            <person name="Karaoz U."/>
            <person name="Brodie E.L."/>
            <person name="Williams K.H."/>
            <person name="Hubbard S.S."/>
            <person name="Banfield J.F."/>
        </authorList>
    </citation>
    <scope>NUCLEOTIDE SEQUENCE [LARGE SCALE GENOMIC DNA]</scope>
</reference>
<evidence type="ECO:0000313" key="2">
    <source>
        <dbReference type="Proteomes" id="UP000178107"/>
    </source>
</evidence>
<evidence type="ECO:0000313" key="1">
    <source>
        <dbReference type="EMBL" id="OHA90143.1"/>
    </source>
</evidence>
<sequence length="143" mass="16194">MNRNKPYLKGSIGESREGILQAQVAPAHFESPIRFSFRHCKTHKNWCIRNLGKSHLERLYATLGKFEDMTFKDVIGMRHDKGFSIEKKDSFNANLFADTDADFSTYLHFRVNGAPTIVRVFGALKGSLCYILGIDPDGSVNHD</sequence>
<dbReference type="AlphaFoldDB" id="A0A1G2SYR9"/>
<protein>
    <submittedName>
        <fullName evidence="1">Uncharacterized protein</fullName>
    </submittedName>
</protein>
<dbReference type="EMBL" id="MHVH01000006">
    <property type="protein sequence ID" value="OHA90143.1"/>
    <property type="molecule type" value="Genomic_DNA"/>
</dbReference>
<accession>A0A1G2SYR9</accession>
<gene>
    <name evidence="1" type="ORF">A2838_00740</name>
</gene>